<evidence type="ECO:0000256" key="1">
    <source>
        <dbReference type="ARBA" id="ARBA00004651"/>
    </source>
</evidence>
<feature type="transmembrane region" description="Helical" evidence="6">
    <location>
        <begin position="259"/>
        <end position="279"/>
    </location>
</feature>
<feature type="transmembrane region" description="Helical" evidence="6">
    <location>
        <begin position="365"/>
        <end position="382"/>
    </location>
</feature>
<dbReference type="GO" id="GO:0005886">
    <property type="term" value="C:plasma membrane"/>
    <property type="evidence" value="ECO:0007669"/>
    <property type="project" value="UniProtKB-SubCell"/>
</dbReference>
<feature type="transmembrane region" description="Helical" evidence="6">
    <location>
        <begin position="210"/>
        <end position="228"/>
    </location>
</feature>
<comment type="subcellular location">
    <subcellularLocation>
        <location evidence="1">Cell membrane</location>
        <topology evidence="1">Multi-pass membrane protein</topology>
    </subcellularLocation>
</comment>
<feature type="transmembrane region" description="Helical" evidence="6">
    <location>
        <begin position="147"/>
        <end position="164"/>
    </location>
</feature>
<feature type="transmembrane region" description="Helical" evidence="6">
    <location>
        <begin position="300"/>
        <end position="325"/>
    </location>
</feature>
<dbReference type="Proteomes" id="UP000178367">
    <property type="component" value="Unassembled WGS sequence"/>
</dbReference>
<evidence type="ECO:0000256" key="2">
    <source>
        <dbReference type="ARBA" id="ARBA00022475"/>
    </source>
</evidence>
<dbReference type="PANTHER" id="PTHR30250">
    <property type="entry name" value="PST FAMILY PREDICTED COLANIC ACID TRANSPORTER"/>
    <property type="match status" value="1"/>
</dbReference>
<protein>
    <submittedName>
        <fullName evidence="7">Uncharacterized protein</fullName>
    </submittedName>
</protein>
<feature type="transmembrane region" description="Helical" evidence="6">
    <location>
        <begin position="44"/>
        <end position="67"/>
    </location>
</feature>
<evidence type="ECO:0000256" key="4">
    <source>
        <dbReference type="ARBA" id="ARBA00022989"/>
    </source>
</evidence>
<keyword evidence="3 6" id="KW-0812">Transmembrane</keyword>
<dbReference type="STRING" id="1797994.A2227_00635"/>
<gene>
    <name evidence="7" type="ORF">A2227_00635</name>
</gene>
<accession>A0A1F5SGB1</accession>
<comment type="caution">
    <text evidence="7">The sequence shown here is derived from an EMBL/GenBank/DDBJ whole genome shotgun (WGS) entry which is preliminary data.</text>
</comment>
<feature type="transmembrane region" description="Helical" evidence="6">
    <location>
        <begin position="422"/>
        <end position="442"/>
    </location>
</feature>
<feature type="transmembrane region" description="Helical" evidence="6">
    <location>
        <begin position="388"/>
        <end position="410"/>
    </location>
</feature>
<evidence type="ECO:0000313" key="7">
    <source>
        <dbReference type="EMBL" id="OGF25699.1"/>
    </source>
</evidence>
<reference evidence="7 8" key="1">
    <citation type="journal article" date="2016" name="Nat. Commun.">
        <title>Thousands of microbial genomes shed light on interconnected biogeochemical processes in an aquifer system.</title>
        <authorList>
            <person name="Anantharaman K."/>
            <person name="Brown C.T."/>
            <person name="Hug L.A."/>
            <person name="Sharon I."/>
            <person name="Castelle C.J."/>
            <person name="Probst A.J."/>
            <person name="Thomas B.C."/>
            <person name="Singh A."/>
            <person name="Wilkins M.J."/>
            <person name="Karaoz U."/>
            <person name="Brodie E.L."/>
            <person name="Williams K.H."/>
            <person name="Hubbard S.S."/>
            <person name="Banfield J.F."/>
        </authorList>
    </citation>
    <scope>NUCLEOTIDE SEQUENCE [LARGE SCALE GENOMIC DNA]</scope>
</reference>
<keyword evidence="4 6" id="KW-1133">Transmembrane helix</keyword>
<feature type="transmembrane region" description="Helical" evidence="6">
    <location>
        <begin position="337"/>
        <end position="358"/>
    </location>
</feature>
<organism evidence="7 8">
    <name type="scientific">Candidatus Falkowbacteria bacterium RIFOXYA2_FULL_47_19</name>
    <dbReference type="NCBI Taxonomy" id="1797994"/>
    <lineage>
        <taxon>Bacteria</taxon>
        <taxon>Candidatus Falkowiibacteriota</taxon>
    </lineage>
</organism>
<dbReference type="AlphaFoldDB" id="A0A1F5SGB1"/>
<feature type="transmembrane region" description="Helical" evidence="6">
    <location>
        <begin position="448"/>
        <end position="466"/>
    </location>
</feature>
<evidence type="ECO:0000313" key="8">
    <source>
        <dbReference type="Proteomes" id="UP000178367"/>
    </source>
</evidence>
<dbReference type="InterPro" id="IPR050833">
    <property type="entry name" value="Poly_Biosynth_Transport"/>
</dbReference>
<dbReference type="InterPro" id="IPR002797">
    <property type="entry name" value="Polysacc_synth"/>
</dbReference>
<feature type="transmembrane region" description="Helical" evidence="6">
    <location>
        <begin position="12"/>
        <end position="32"/>
    </location>
</feature>
<sequence>MHLARKIAYNTVVQAAGKIAGTVLGLVAIAMITRYLGQFGFGQYTTIITLLSFFAILADLGLTLVTVQMISRPGIDESRMLGNLLSLRLVSAVILLGLAPLSVFFFPYDPEIKAGVAITSLSFLFIALNQVLVGLFQKHLRMDKVSVAEVSGRIVLLFGVILVIRQDGGLFGIMLVTVFSSFVNFGLHYVFSRSLSRIKLVFDFTVWKDIIVRSWPLALTIVFNLIYLKADTLLLSLIKRPSEIGIIAEVGLYGAAYKVIDVLITFPFMFAGIVLPIMTARWMEKNYDGFAVIMQKSFDLLSVLTIPFVVGAQFLAQDIMVFVAGNDFAPSGPILKILIGAAGFIFLGNIFAHAVIAIDKQKKIIGAYAFTAVTALMGYWLFIPRFSYFGAAWMTIYSEAAIALASLYLVRKYTGFFPVLGRTLKAIMAAGIMALSLLALRISGYDNLLLALSLSVVVYFGSLYVLKGITKEEISELLRKQ</sequence>
<feature type="transmembrane region" description="Helical" evidence="6">
    <location>
        <begin position="170"/>
        <end position="190"/>
    </location>
</feature>
<keyword evidence="5 6" id="KW-0472">Membrane</keyword>
<dbReference type="Pfam" id="PF01943">
    <property type="entry name" value="Polysacc_synt"/>
    <property type="match status" value="1"/>
</dbReference>
<keyword evidence="2" id="KW-1003">Cell membrane</keyword>
<dbReference type="EMBL" id="MFGB01000020">
    <property type="protein sequence ID" value="OGF25699.1"/>
    <property type="molecule type" value="Genomic_DNA"/>
</dbReference>
<proteinExistence type="predicted"/>
<evidence type="ECO:0000256" key="6">
    <source>
        <dbReference type="SAM" id="Phobius"/>
    </source>
</evidence>
<evidence type="ECO:0000256" key="5">
    <source>
        <dbReference type="ARBA" id="ARBA00023136"/>
    </source>
</evidence>
<dbReference type="CDD" id="cd13128">
    <property type="entry name" value="MATE_Wzx_like"/>
    <property type="match status" value="1"/>
</dbReference>
<name>A0A1F5SGB1_9BACT</name>
<feature type="transmembrane region" description="Helical" evidence="6">
    <location>
        <begin position="114"/>
        <end position="135"/>
    </location>
</feature>
<dbReference type="PANTHER" id="PTHR30250:SF11">
    <property type="entry name" value="O-ANTIGEN TRANSPORTER-RELATED"/>
    <property type="match status" value="1"/>
</dbReference>
<evidence type="ECO:0000256" key="3">
    <source>
        <dbReference type="ARBA" id="ARBA00022692"/>
    </source>
</evidence>
<feature type="transmembrane region" description="Helical" evidence="6">
    <location>
        <begin position="87"/>
        <end position="108"/>
    </location>
</feature>